<dbReference type="Proteomes" id="UP000299102">
    <property type="component" value="Unassembled WGS sequence"/>
</dbReference>
<gene>
    <name evidence="1" type="ORF">EVAR_76332_1</name>
</gene>
<keyword evidence="2" id="KW-1185">Reference proteome</keyword>
<dbReference type="EMBL" id="BGZK01000041">
    <property type="protein sequence ID" value="GBP10469.1"/>
    <property type="molecule type" value="Genomic_DNA"/>
</dbReference>
<proteinExistence type="predicted"/>
<sequence>MTSFLERAALCGGEPSIPRDAGGPTDTLRSARRGLYIMELKYSPRCDIINFGIVVVSYRHAVIGAGDSAPPSPHN</sequence>
<reference evidence="1 2" key="1">
    <citation type="journal article" date="2019" name="Commun. Biol.">
        <title>The bagworm genome reveals a unique fibroin gene that provides high tensile strength.</title>
        <authorList>
            <person name="Kono N."/>
            <person name="Nakamura H."/>
            <person name="Ohtoshi R."/>
            <person name="Tomita M."/>
            <person name="Numata K."/>
            <person name="Arakawa K."/>
        </authorList>
    </citation>
    <scope>NUCLEOTIDE SEQUENCE [LARGE SCALE GENOMIC DNA]</scope>
</reference>
<name>A0A4C1T7H4_EUMVA</name>
<dbReference type="AlphaFoldDB" id="A0A4C1T7H4"/>
<protein>
    <submittedName>
        <fullName evidence="1">Uncharacterized protein</fullName>
    </submittedName>
</protein>
<evidence type="ECO:0000313" key="1">
    <source>
        <dbReference type="EMBL" id="GBP10469.1"/>
    </source>
</evidence>
<organism evidence="1 2">
    <name type="scientific">Eumeta variegata</name>
    <name type="common">Bagworm moth</name>
    <name type="synonym">Eumeta japonica</name>
    <dbReference type="NCBI Taxonomy" id="151549"/>
    <lineage>
        <taxon>Eukaryota</taxon>
        <taxon>Metazoa</taxon>
        <taxon>Ecdysozoa</taxon>
        <taxon>Arthropoda</taxon>
        <taxon>Hexapoda</taxon>
        <taxon>Insecta</taxon>
        <taxon>Pterygota</taxon>
        <taxon>Neoptera</taxon>
        <taxon>Endopterygota</taxon>
        <taxon>Lepidoptera</taxon>
        <taxon>Glossata</taxon>
        <taxon>Ditrysia</taxon>
        <taxon>Tineoidea</taxon>
        <taxon>Psychidae</taxon>
        <taxon>Oiketicinae</taxon>
        <taxon>Eumeta</taxon>
    </lineage>
</organism>
<comment type="caution">
    <text evidence="1">The sequence shown here is derived from an EMBL/GenBank/DDBJ whole genome shotgun (WGS) entry which is preliminary data.</text>
</comment>
<evidence type="ECO:0000313" key="2">
    <source>
        <dbReference type="Proteomes" id="UP000299102"/>
    </source>
</evidence>
<accession>A0A4C1T7H4</accession>